<dbReference type="GeneID" id="68100740"/>
<dbReference type="PANTHER" id="PTHR24104:SF25">
    <property type="entry name" value="PROTEIN LIN-41"/>
    <property type="match status" value="1"/>
</dbReference>
<organism evidence="4 5">
    <name type="scientific">Naegleria lovaniensis</name>
    <name type="common">Amoeba</name>
    <dbReference type="NCBI Taxonomy" id="51637"/>
    <lineage>
        <taxon>Eukaryota</taxon>
        <taxon>Discoba</taxon>
        <taxon>Heterolobosea</taxon>
        <taxon>Tetramitia</taxon>
        <taxon>Eutetramitia</taxon>
        <taxon>Vahlkampfiidae</taxon>
        <taxon>Naegleria</taxon>
    </lineage>
</organism>
<evidence type="ECO:0000256" key="2">
    <source>
        <dbReference type="PROSITE-ProRule" id="PRU00504"/>
    </source>
</evidence>
<feature type="region of interest" description="Disordered" evidence="3">
    <location>
        <begin position="1"/>
        <end position="29"/>
    </location>
</feature>
<comment type="caution">
    <text evidence="4">The sequence shown here is derived from an EMBL/GenBank/DDBJ whole genome shotgun (WGS) entry which is preliminary data.</text>
</comment>
<dbReference type="RefSeq" id="XP_044545909.1">
    <property type="nucleotide sequence ID" value="XM_044698345.1"/>
</dbReference>
<protein>
    <submittedName>
        <fullName evidence="4">Uncharacterized protein</fullName>
    </submittedName>
</protein>
<gene>
    <name evidence="4" type="ORF">C9374_008286</name>
</gene>
<dbReference type="Proteomes" id="UP000816034">
    <property type="component" value="Unassembled WGS sequence"/>
</dbReference>
<name>A0AA88GJR7_NAELO</name>
<sequence>MLNNNSLEGMKDHDDQGSDQPHETNHNMDTINTEDMNQEQVINDTDCSSISDDELLDMDTDWSNHNDHHEDHEESLYQDQHPRRYIQKFILGNNRSEFYHPYDMVVDQHQELIFICDSGHHAIQVYDLSTYKFLKSIDLASDTPFYIDYDPIESAIVFGSNSHCLYKYSVFGKLIWKVGKYGDGNGEFSLPSGVYIDSKEKLIYLCDQDNHRIQVLNSHGEYVRQFGVYGRAPGQFNGPRNITASLDGQLIITDRNNHRVQIFTKNGQFVKTFGSYGCGHGQFNEPCSVLVEPKTGNIYVSDSFNDRIQVFSSNGDYIECIEGGLDYPLGISLNAKNGDLLVSEYSRCRVVILKDTKFESRMEEHFKRQMLYCVKNLNNDIDIVSQILEKEE</sequence>
<feature type="repeat" description="NHL" evidence="2">
    <location>
        <begin position="270"/>
        <end position="314"/>
    </location>
</feature>
<evidence type="ECO:0000256" key="3">
    <source>
        <dbReference type="SAM" id="MobiDB-lite"/>
    </source>
</evidence>
<feature type="repeat" description="NHL" evidence="2">
    <location>
        <begin position="177"/>
        <end position="219"/>
    </location>
</feature>
<dbReference type="GO" id="GO:0043161">
    <property type="term" value="P:proteasome-mediated ubiquitin-dependent protein catabolic process"/>
    <property type="evidence" value="ECO:0007669"/>
    <property type="project" value="TreeGrafter"/>
</dbReference>
<evidence type="ECO:0000313" key="4">
    <source>
        <dbReference type="EMBL" id="KAG2378647.1"/>
    </source>
</evidence>
<keyword evidence="1" id="KW-0677">Repeat</keyword>
<evidence type="ECO:0000313" key="5">
    <source>
        <dbReference type="Proteomes" id="UP000816034"/>
    </source>
</evidence>
<evidence type="ECO:0000256" key="1">
    <source>
        <dbReference type="ARBA" id="ARBA00022737"/>
    </source>
</evidence>
<dbReference type="PANTHER" id="PTHR24104">
    <property type="entry name" value="E3 UBIQUITIN-PROTEIN LIGASE NHLRC1-RELATED"/>
    <property type="match status" value="1"/>
</dbReference>
<dbReference type="Pfam" id="PF01436">
    <property type="entry name" value="NHL"/>
    <property type="match status" value="1"/>
</dbReference>
<dbReference type="AlphaFoldDB" id="A0AA88GJR7"/>
<accession>A0AA88GJR7</accession>
<keyword evidence="5" id="KW-1185">Reference proteome</keyword>
<dbReference type="EMBL" id="PYSW02000032">
    <property type="protein sequence ID" value="KAG2378647.1"/>
    <property type="molecule type" value="Genomic_DNA"/>
</dbReference>
<feature type="compositionally biased region" description="Basic and acidic residues" evidence="3">
    <location>
        <begin position="62"/>
        <end position="75"/>
    </location>
</feature>
<dbReference type="GO" id="GO:0008270">
    <property type="term" value="F:zinc ion binding"/>
    <property type="evidence" value="ECO:0007669"/>
    <property type="project" value="UniProtKB-KW"/>
</dbReference>
<dbReference type="CDD" id="cd05819">
    <property type="entry name" value="NHL"/>
    <property type="match status" value="1"/>
</dbReference>
<proteinExistence type="predicted"/>
<dbReference type="InterPro" id="IPR001258">
    <property type="entry name" value="NHL_repeat"/>
</dbReference>
<dbReference type="GO" id="GO:0000209">
    <property type="term" value="P:protein polyubiquitination"/>
    <property type="evidence" value="ECO:0007669"/>
    <property type="project" value="TreeGrafter"/>
</dbReference>
<dbReference type="Pfam" id="PF17170">
    <property type="entry name" value="DUF5128"/>
    <property type="match status" value="1"/>
</dbReference>
<dbReference type="PROSITE" id="PS51125">
    <property type="entry name" value="NHL"/>
    <property type="match status" value="3"/>
</dbReference>
<reference evidence="4 5" key="1">
    <citation type="journal article" date="2018" name="BMC Genomics">
        <title>The genome of Naegleria lovaniensis, the basis for a comparative approach to unravel pathogenicity factors of the human pathogenic amoeba N. fowleri.</title>
        <authorList>
            <person name="Liechti N."/>
            <person name="Schurch N."/>
            <person name="Bruggmann R."/>
            <person name="Wittwer M."/>
        </authorList>
    </citation>
    <scope>NUCLEOTIDE SEQUENCE [LARGE SCALE GENOMIC DNA]</scope>
    <source>
        <strain evidence="4 5">ATCC 30569</strain>
    </source>
</reference>
<feature type="compositionally biased region" description="Basic and acidic residues" evidence="3">
    <location>
        <begin position="9"/>
        <end position="26"/>
    </location>
</feature>
<feature type="repeat" description="NHL" evidence="2">
    <location>
        <begin position="223"/>
        <end position="266"/>
    </location>
</feature>
<dbReference type="InterPro" id="IPR050952">
    <property type="entry name" value="TRIM-NHL_E3_ligases"/>
</dbReference>
<dbReference type="SUPFAM" id="SSF75011">
    <property type="entry name" value="3-carboxy-cis,cis-mucoante lactonizing enzyme"/>
    <property type="match status" value="1"/>
</dbReference>
<dbReference type="GO" id="GO:0061630">
    <property type="term" value="F:ubiquitin protein ligase activity"/>
    <property type="evidence" value="ECO:0007669"/>
    <property type="project" value="TreeGrafter"/>
</dbReference>
<dbReference type="Gene3D" id="2.120.10.30">
    <property type="entry name" value="TolB, C-terminal domain"/>
    <property type="match status" value="3"/>
</dbReference>
<dbReference type="InterPro" id="IPR011042">
    <property type="entry name" value="6-blade_b-propeller_TolB-like"/>
</dbReference>
<feature type="region of interest" description="Disordered" evidence="3">
    <location>
        <begin position="59"/>
        <end position="78"/>
    </location>
</feature>